<organism evidence="4 5">
    <name type="scientific">Candidatus Ruania gallistercoris</name>
    <dbReference type="NCBI Taxonomy" id="2838746"/>
    <lineage>
        <taxon>Bacteria</taxon>
        <taxon>Bacillati</taxon>
        <taxon>Actinomycetota</taxon>
        <taxon>Actinomycetes</taxon>
        <taxon>Micrococcales</taxon>
        <taxon>Ruaniaceae</taxon>
        <taxon>Ruania</taxon>
    </lineage>
</organism>
<sequence>LKSDPGRLATVLHTTAQAVSDCNTLLSPFLPHSAQQVHEVLGGTGEFAPQPRIEEVTDLDDDSRQYPVITGDYRAFPAWESRPVTAGTPIAKPTPVFTKLDESVVEEELDRLRVKA</sequence>
<evidence type="ECO:0000256" key="1">
    <source>
        <dbReference type="ARBA" id="ARBA00022598"/>
    </source>
</evidence>
<feature type="non-terminal residue" evidence="4">
    <location>
        <position position="1"/>
    </location>
</feature>
<evidence type="ECO:0000313" key="4">
    <source>
        <dbReference type="EMBL" id="HIZ37205.1"/>
    </source>
</evidence>
<reference evidence="4" key="1">
    <citation type="journal article" date="2021" name="PeerJ">
        <title>Extensive microbial diversity within the chicken gut microbiome revealed by metagenomics and culture.</title>
        <authorList>
            <person name="Gilroy R."/>
            <person name="Ravi A."/>
            <person name="Getino M."/>
            <person name="Pursley I."/>
            <person name="Horton D.L."/>
            <person name="Alikhan N.F."/>
            <person name="Baker D."/>
            <person name="Gharbi K."/>
            <person name="Hall N."/>
            <person name="Watson M."/>
            <person name="Adriaenssens E.M."/>
            <person name="Foster-Nyarko E."/>
            <person name="Jarju S."/>
            <person name="Secka A."/>
            <person name="Antonio M."/>
            <person name="Oren A."/>
            <person name="Chaudhuri R.R."/>
            <person name="La Ragione R."/>
            <person name="Hildebrand F."/>
            <person name="Pallen M.J."/>
        </authorList>
    </citation>
    <scope>NUCLEOTIDE SEQUENCE</scope>
    <source>
        <strain evidence="4">ChiGjej4B4-7305</strain>
    </source>
</reference>
<evidence type="ECO:0000313" key="5">
    <source>
        <dbReference type="Proteomes" id="UP000824037"/>
    </source>
</evidence>
<dbReference type="GO" id="GO:0004825">
    <property type="term" value="F:methionine-tRNA ligase activity"/>
    <property type="evidence" value="ECO:0007669"/>
    <property type="project" value="UniProtKB-EC"/>
</dbReference>
<dbReference type="EMBL" id="DXBY01000269">
    <property type="protein sequence ID" value="HIZ37205.1"/>
    <property type="molecule type" value="Genomic_DNA"/>
</dbReference>
<dbReference type="GO" id="GO:0005524">
    <property type="term" value="F:ATP binding"/>
    <property type="evidence" value="ECO:0007669"/>
    <property type="project" value="UniProtKB-KW"/>
</dbReference>
<dbReference type="AlphaFoldDB" id="A0A9D2J4Z1"/>
<keyword evidence="1 4" id="KW-0436">Ligase</keyword>
<dbReference type="GO" id="GO:0006418">
    <property type="term" value="P:tRNA aminoacylation for protein translation"/>
    <property type="evidence" value="ECO:0007669"/>
    <property type="project" value="InterPro"/>
</dbReference>
<comment type="caution">
    <text evidence="4">The sequence shown here is derived from an EMBL/GenBank/DDBJ whole genome shotgun (WGS) entry which is preliminary data.</text>
</comment>
<accession>A0A9D2J4Z1</accession>
<evidence type="ECO:0000256" key="3">
    <source>
        <dbReference type="ARBA" id="ARBA00022840"/>
    </source>
</evidence>
<gene>
    <name evidence="4" type="ORF">H9815_15630</name>
</gene>
<reference evidence="4" key="2">
    <citation type="submission" date="2021-04" db="EMBL/GenBank/DDBJ databases">
        <authorList>
            <person name="Gilroy R."/>
        </authorList>
    </citation>
    <scope>NUCLEOTIDE SEQUENCE</scope>
    <source>
        <strain evidence="4">ChiGjej4B4-7305</strain>
    </source>
</reference>
<proteinExistence type="predicted"/>
<name>A0A9D2J4Z1_9MICO</name>
<dbReference type="EC" id="6.1.1.10" evidence="4"/>
<evidence type="ECO:0000256" key="2">
    <source>
        <dbReference type="ARBA" id="ARBA00022741"/>
    </source>
</evidence>
<keyword evidence="3" id="KW-0067">ATP-binding</keyword>
<keyword evidence="2" id="KW-0547">Nucleotide-binding</keyword>
<protein>
    <submittedName>
        <fullName evidence="4">Methionine--tRNA ligase</fullName>
        <ecNumber evidence="4">6.1.1.10</ecNumber>
    </submittedName>
</protein>
<dbReference type="Proteomes" id="UP000824037">
    <property type="component" value="Unassembled WGS sequence"/>
</dbReference>
<dbReference type="Gene3D" id="1.10.730.10">
    <property type="entry name" value="Isoleucyl-tRNA Synthetase, Domain 1"/>
    <property type="match status" value="1"/>
</dbReference>
<dbReference type="InterPro" id="IPR009080">
    <property type="entry name" value="tRNAsynth_Ia_anticodon-bd"/>
</dbReference>
<dbReference type="SUPFAM" id="SSF47323">
    <property type="entry name" value="Anticodon-binding domain of a subclass of class I aminoacyl-tRNA synthetases"/>
    <property type="match status" value="1"/>
</dbReference>